<comment type="caution">
    <text evidence="5">Lacks conserved residue(s) required for the propagation of feature annotation.</text>
</comment>
<evidence type="ECO:0000313" key="8">
    <source>
        <dbReference type="Proteomes" id="UP000281985"/>
    </source>
</evidence>
<evidence type="ECO:0000256" key="2">
    <source>
        <dbReference type="ARBA" id="ARBA00022727"/>
    </source>
</evidence>
<comment type="catalytic activity">
    <reaction evidence="5">
        <text>AMP + ATP = 2 ADP</text>
        <dbReference type="Rhea" id="RHEA:12973"/>
        <dbReference type="ChEBI" id="CHEBI:30616"/>
        <dbReference type="ChEBI" id="CHEBI:456215"/>
        <dbReference type="ChEBI" id="CHEBI:456216"/>
        <dbReference type="EC" id="2.7.4.3"/>
    </reaction>
</comment>
<keyword evidence="8" id="KW-1185">Reference proteome</keyword>
<dbReference type="EMBL" id="REFV01000023">
    <property type="protein sequence ID" value="RMB56105.1"/>
    <property type="molecule type" value="Genomic_DNA"/>
</dbReference>
<dbReference type="RefSeq" id="WP_121918702.1">
    <property type="nucleotide sequence ID" value="NZ_REFV01000023.1"/>
</dbReference>
<dbReference type="GO" id="GO:0004017">
    <property type="term" value="F:AMP kinase activity"/>
    <property type="evidence" value="ECO:0007669"/>
    <property type="project" value="UniProtKB-UniRule"/>
</dbReference>
<feature type="binding site" evidence="5">
    <location>
        <position position="217"/>
    </location>
    <ligand>
        <name>AMP</name>
        <dbReference type="ChEBI" id="CHEBI:456215"/>
    </ligand>
</feature>
<comment type="domain">
    <text evidence="5">Consists of three domains, a large central CORE domain and two small peripheral domains, NMPbind and LID, which undergo movements during catalysis. The LID domain closes over the site of phosphoryl transfer upon ATP binding. Assembling and dissambling the active center during each catalytic cycle provides an effective means to prevent ATP hydrolysis.</text>
</comment>
<evidence type="ECO:0000313" key="7">
    <source>
        <dbReference type="EMBL" id="RMB56105.1"/>
    </source>
</evidence>
<keyword evidence="5" id="KW-0067">ATP-binding</keyword>
<dbReference type="UniPathway" id="UPA00588">
    <property type="reaction ID" value="UER00649"/>
</dbReference>
<evidence type="ECO:0000259" key="6">
    <source>
        <dbReference type="Pfam" id="PF00156"/>
    </source>
</evidence>
<feature type="binding site" evidence="5">
    <location>
        <begin position="238"/>
        <end position="240"/>
    </location>
    <ligand>
        <name>AMP</name>
        <dbReference type="ChEBI" id="CHEBI:456215"/>
    </ligand>
</feature>
<reference evidence="7 8" key="1">
    <citation type="submission" date="2018-10" db="EMBL/GenBank/DDBJ databases">
        <title>Dokdonia luteus sp. nov., isolated from sea water.</title>
        <authorList>
            <person name="Zhou L.Y."/>
            <person name="Du Z.J."/>
        </authorList>
    </citation>
    <scope>NUCLEOTIDE SEQUENCE [LARGE SCALE GENOMIC DNA]</scope>
    <source>
        <strain evidence="7 8">SH27</strain>
    </source>
</reference>
<feature type="binding site" evidence="5">
    <location>
        <position position="273"/>
    </location>
    <ligand>
        <name>AMP</name>
        <dbReference type="ChEBI" id="CHEBI:456215"/>
    </ligand>
</feature>
<evidence type="ECO:0000256" key="1">
    <source>
        <dbReference type="ARBA" id="ARBA00022679"/>
    </source>
</evidence>
<dbReference type="CDD" id="cd01428">
    <property type="entry name" value="ADK"/>
    <property type="match status" value="1"/>
</dbReference>
<feature type="binding site" evidence="5">
    <location>
        <begin position="191"/>
        <end position="196"/>
    </location>
    <ligand>
        <name>ATP</name>
        <dbReference type="ChEBI" id="CHEBI:30616"/>
    </ligand>
</feature>
<dbReference type="Pfam" id="PF00406">
    <property type="entry name" value="ADK"/>
    <property type="match status" value="1"/>
</dbReference>
<comment type="pathway">
    <text evidence="5">Purine metabolism; AMP biosynthesis via salvage pathway; AMP from ADP: step 1/1.</text>
</comment>
<feature type="binding site" evidence="5">
    <location>
        <position position="314"/>
    </location>
    <ligand>
        <name>AMP</name>
        <dbReference type="ChEBI" id="CHEBI:456215"/>
    </ligand>
</feature>
<dbReference type="PRINTS" id="PR00094">
    <property type="entry name" value="ADENYLTKNASE"/>
</dbReference>
<evidence type="ECO:0000256" key="4">
    <source>
        <dbReference type="ARBA" id="ARBA00022777"/>
    </source>
</evidence>
<feature type="region of interest" description="NMP" evidence="5">
    <location>
        <begin position="211"/>
        <end position="240"/>
    </location>
</feature>
<dbReference type="Gene3D" id="3.40.50.300">
    <property type="entry name" value="P-loop containing nucleotide triphosphate hydrolases"/>
    <property type="match status" value="1"/>
</dbReference>
<comment type="caution">
    <text evidence="7">The sequence shown here is derived from an EMBL/GenBank/DDBJ whole genome shotgun (WGS) entry which is preliminary data.</text>
</comment>
<evidence type="ECO:0000256" key="3">
    <source>
        <dbReference type="ARBA" id="ARBA00022741"/>
    </source>
</evidence>
<dbReference type="AlphaFoldDB" id="A0A3M0FUE2"/>
<feature type="domain" description="Phosphoribosyltransferase" evidence="6">
    <location>
        <begin position="20"/>
        <end position="163"/>
    </location>
</feature>
<accession>A0A3M0FUE2</accession>
<dbReference type="PROSITE" id="PS00113">
    <property type="entry name" value="ADENYLATE_KINASE"/>
    <property type="match status" value="1"/>
</dbReference>
<gene>
    <name evidence="5" type="primary">adk</name>
    <name evidence="7" type="ORF">EAX61_15890</name>
</gene>
<name>A0A3M0FUE2_9FLAO</name>
<dbReference type="GO" id="GO:0044209">
    <property type="term" value="P:AMP salvage"/>
    <property type="evidence" value="ECO:0007669"/>
    <property type="project" value="UniProtKB-UniRule"/>
</dbReference>
<dbReference type="InterPro" id="IPR000850">
    <property type="entry name" value="Adenylat/UMP-CMP_kin"/>
</dbReference>
<dbReference type="SUPFAM" id="SSF52540">
    <property type="entry name" value="P-loop containing nucleoside triphosphate hydrolases"/>
    <property type="match status" value="1"/>
</dbReference>
<dbReference type="NCBIfam" id="NF011100">
    <property type="entry name" value="PRK14527.1"/>
    <property type="match status" value="1"/>
</dbReference>
<protein>
    <recommendedName>
        <fullName evidence="5">Adenylate kinase</fullName>
        <shortName evidence="5">AK</shortName>
        <ecNumber evidence="5">2.7.4.3</ecNumber>
    </recommendedName>
    <alternativeName>
        <fullName evidence="5">ATP-AMP transphosphorylase</fullName>
    </alternativeName>
    <alternativeName>
        <fullName evidence="5">ATP:AMP phosphotransferase</fullName>
    </alternativeName>
    <alternativeName>
        <fullName evidence="5">Adenylate monophosphate kinase</fullName>
    </alternativeName>
</protein>
<dbReference type="CDD" id="cd06223">
    <property type="entry name" value="PRTases_typeI"/>
    <property type="match status" value="1"/>
</dbReference>
<dbReference type="OrthoDB" id="9805030at2"/>
<keyword evidence="1 5" id="KW-0808">Transferase</keyword>
<dbReference type="NCBIfam" id="NF001381">
    <property type="entry name" value="PRK00279.1-3"/>
    <property type="match status" value="1"/>
</dbReference>
<dbReference type="EC" id="2.7.4.3" evidence="5"/>
<proteinExistence type="inferred from homology"/>
<dbReference type="NCBIfam" id="NF011104">
    <property type="entry name" value="PRK14531.1"/>
    <property type="match status" value="1"/>
</dbReference>
<keyword evidence="2 5" id="KW-0545">Nucleotide biosynthesis</keyword>
<feature type="binding site" evidence="5">
    <location>
        <begin position="266"/>
        <end position="269"/>
    </location>
    <ligand>
        <name>AMP</name>
        <dbReference type="ChEBI" id="CHEBI:456215"/>
    </ligand>
</feature>
<dbReference type="Pfam" id="PF00156">
    <property type="entry name" value="Pribosyltran"/>
    <property type="match status" value="1"/>
</dbReference>
<keyword evidence="5" id="KW-0963">Cytoplasm</keyword>
<comment type="subcellular location">
    <subcellularLocation>
        <location evidence="5">Cytoplasm</location>
    </subcellularLocation>
</comment>
<dbReference type="InterPro" id="IPR029057">
    <property type="entry name" value="PRTase-like"/>
</dbReference>
<dbReference type="GO" id="GO:0005524">
    <property type="term" value="F:ATP binding"/>
    <property type="evidence" value="ECO:0007669"/>
    <property type="project" value="UniProtKB-UniRule"/>
</dbReference>
<dbReference type="SUPFAM" id="SSF53271">
    <property type="entry name" value="PRTase-like"/>
    <property type="match status" value="1"/>
</dbReference>
<comment type="similarity">
    <text evidence="5">Belongs to the adenylate kinase family.</text>
</comment>
<dbReference type="InterPro" id="IPR027417">
    <property type="entry name" value="P-loop_NTPase"/>
</dbReference>
<evidence type="ECO:0000256" key="5">
    <source>
        <dbReference type="HAMAP-Rule" id="MF_00235"/>
    </source>
</evidence>
<dbReference type="Proteomes" id="UP000281985">
    <property type="component" value="Unassembled WGS sequence"/>
</dbReference>
<organism evidence="7 8">
    <name type="scientific">Dokdonia sinensis</name>
    <dbReference type="NCBI Taxonomy" id="2479847"/>
    <lineage>
        <taxon>Bacteria</taxon>
        <taxon>Pseudomonadati</taxon>
        <taxon>Bacteroidota</taxon>
        <taxon>Flavobacteriia</taxon>
        <taxon>Flavobacteriales</taxon>
        <taxon>Flavobacteriaceae</taxon>
        <taxon>Dokdonia</taxon>
    </lineage>
</organism>
<dbReference type="InterPro" id="IPR000836">
    <property type="entry name" value="PRTase_dom"/>
</dbReference>
<comment type="function">
    <text evidence="5">Catalyzes the reversible transfer of the terminal phosphate group between ATP and AMP. Plays an important role in cellular energy homeostasis and in adenine nucleotide metabolism.</text>
</comment>
<sequence>MKTVQLHDLTFEKCISKTQVQQAVNGVAVRLNDDYRGKRPVFLTVLNGAFLFGAELIKKFDSECELSFIKVASYDGTEQRDEIYTVMGAEPSLKGRDVIVVEDIVDSGNTIDTIIQILKDEDVASYTIASLFYKPAAYRKSHKIDYIGLEIENDFVVGFGLDYNGLGRNLTSIYKLKQHTMKNLVLFGPPGAGKGTQAEVLKEKYNLVHISTGDVFRYNIKNGTDLGTLAKSYIDKGQLVPDTVTIDMLNAEVEKNAQAQGFIFDGFPRTEAQAVALAALLESKGTEVAAMVALEVDDEVLVKRLLERGKTSGRPDDADEDVIRNRIKVYYAETAILKDFYEKQDKYYGVNGVGSVDEITERLSTVIDTL</sequence>
<dbReference type="GO" id="GO:0005737">
    <property type="term" value="C:cytoplasm"/>
    <property type="evidence" value="ECO:0007669"/>
    <property type="project" value="UniProtKB-SubCell"/>
</dbReference>
<feature type="binding site" evidence="5">
    <location>
        <position position="326"/>
    </location>
    <ligand>
        <name>AMP</name>
        <dbReference type="ChEBI" id="CHEBI:456215"/>
    </ligand>
</feature>
<dbReference type="InterPro" id="IPR033690">
    <property type="entry name" value="Adenylat_kinase_CS"/>
</dbReference>
<dbReference type="HAMAP" id="MF_00235">
    <property type="entry name" value="Adenylate_kinase_Adk"/>
    <property type="match status" value="1"/>
</dbReference>
<dbReference type="PANTHER" id="PTHR23359">
    <property type="entry name" value="NUCLEOTIDE KINASE"/>
    <property type="match status" value="1"/>
</dbReference>
<dbReference type="Gene3D" id="3.40.50.2020">
    <property type="match status" value="1"/>
</dbReference>
<feature type="binding site" evidence="5">
    <location>
        <position position="212"/>
    </location>
    <ligand>
        <name>AMP</name>
        <dbReference type="ChEBI" id="CHEBI:456215"/>
    </ligand>
</feature>
<feature type="binding site" evidence="5">
    <location>
        <position position="308"/>
    </location>
    <ligand>
        <name>ATP</name>
        <dbReference type="ChEBI" id="CHEBI:30616"/>
    </ligand>
</feature>
<dbReference type="NCBIfam" id="NF011105">
    <property type="entry name" value="PRK14532.1"/>
    <property type="match status" value="1"/>
</dbReference>
<keyword evidence="3 5" id="KW-0547">Nucleotide-binding</keyword>
<feature type="binding site" evidence="5">
    <location>
        <position position="354"/>
    </location>
    <ligand>
        <name>ATP</name>
        <dbReference type="ChEBI" id="CHEBI:30616"/>
    </ligand>
</feature>
<keyword evidence="4 5" id="KW-0418">Kinase</keyword>
<comment type="subunit">
    <text evidence="5">Monomer.</text>
</comment>